<dbReference type="Proteomes" id="UP000265768">
    <property type="component" value="Unassembled WGS sequence"/>
</dbReference>
<keyword evidence="4" id="KW-1185">Reference proteome</keyword>
<dbReference type="RefSeq" id="WP_119926957.1">
    <property type="nucleotide sequence ID" value="NZ_QZEY01000004.1"/>
</dbReference>
<proteinExistence type="predicted"/>
<keyword evidence="2" id="KW-0812">Transmembrane</keyword>
<accession>A0A3A4AS49</accession>
<dbReference type="AlphaFoldDB" id="A0A3A4AS49"/>
<protein>
    <submittedName>
        <fullName evidence="3">Uncharacterized protein</fullName>
    </submittedName>
</protein>
<evidence type="ECO:0000313" key="3">
    <source>
        <dbReference type="EMBL" id="RJL32708.1"/>
    </source>
</evidence>
<gene>
    <name evidence="3" type="ORF">D5H75_14560</name>
</gene>
<comment type="caution">
    <text evidence="3">The sequence shown here is derived from an EMBL/GenBank/DDBJ whole genome shotgun (WGS) entry which is preliminary data.</text>
</comment>
<reference evidence="3 4" key="1">
    <citation type="submission" date="2018-09" db="EMBL/GenBank/DDBJ databases">
        <title>YIM 75507 draft genome.</title>
        <authorList>
            <person name="Tang S."/>
            <person name="Feng Y."/>
        </authorList>
    </citation>
    <scope>NUCLEOTIDE SEQUENCE [LARGE SCALE GENOMIC DNA]</scope>
    <source>
        <strain evidence="3 4">YIM 75507</strain>
    </source>
</reference>
<evidence type="ECO:0000313" key="4">
    <source>
        <dbReference type="Proteomes" id="UP000265768"/>
    </source>
</evidence>
<evidence type="ECO:0000256" key="1">
    <source>
        <dbReference type="SAM" id="MobiDB-lite"/>
    </source>
</evidence>
<feature type="region of interest" description="Disordered" evidence="1">
    <location>
        <begin position="149"/>
        <end position="169"/>
    </location>
</feature>
<evidence type="ECO:0000256" key="2">
    <source>
        <dbReference type="SAM" id="Phobius"/>
    </source>
</evidence>
<dbReference type="EMBL" id="QZEY01000004">
    <property type="protein sequence ID" value="RJL32708.1"/>
    <property type="molecule type" value="Genomic_DNA"/>
</dbReference>
<sequence>MAGKLSLAAKGGLGVAVLTPIGYLLQRHSHLGLSGNEFLIVVVFLGVVGMVCVFLDHRLKMERQRQQHCAETMGADRDHRLEVMRAAQAHCETMARLEERERLDIAVIEGKLTAEQAQALHLSHAVQDAIMAKRSGFVKEMRLLREAPADHLQPSRLRPRLARGRDDAG</sequence>
<feature type="transmembrane region" description="Helical" evidence="2">
    <location>
        <begin position="38"/>
        <end position="55"/>
    </location>
</feature>
<organism evidence="3 4">
    <name type="scientific">Bailinhaonella thermotolerans</name>
    <dbReference type="NCBI Taxonomy" id="1070861"/>
    <lineage>
        <taxon>Bacteria</taxon>
        <taxon>Bacillati</taxon>
        <taxon>Actinomycetota</taxon>
        <taxon>Actinomycetes</taxon>
        <taxon>Streptosporangiales</taxon>
        <taxon>Streptosporangiaceae</taxon>
        <taxon>Bailinhaonella</taxon>
    </lineage>
</organism>
<name>A0A3A4AS49_9ACTN</name>
<keyword evidence="2" id="KW-1133">Transmembrane helix</keyword>
<keyword evidence="2" id="KW-0472">Membrane</keyword>
<feature type="transmembrane region" description="Helical" evidence="2">
    <location>
        <begin position="7"/>
        <end position="26"/>
    </location>
</feature>